<dbReference type="Pfam" id="PF03808">
    <property type="entry name" value="Glyco_tran_WecG"/>
    <property type="match status" value="1"/>
</dbReference>
<name>F0RHE7_CELLC</name>
<dbReference type="KEGG" id="cly:Celly_1361"/>
<dbReference type="RefSeq" id="WP_013620934.1">
    <property type="nucleotide sequence ID" value="NC_015167.1"/>
</dbReference>
<evidence type="ECO:0000256" key="1">
    <source>
        <dbReference type="ARBA" id="ARBA00022676"/>
    </source>
</evidence>
<sequence length="231" mass="26765">MIKSKFILNKKIHAFLSKEEMLDFIKDKNQLLIAINAEKLNLKNSNLTNLINNNIGYPDGIGAVLALKRKGLKSVKIAGAEFWLDIIERNYTNDSFYFIGGSNEVIEKTIVMLRIDYPNINICGYRDGYFKEEDTDCILQDIVEKKPDIVFVALGSPKQEFLMDVFLKEHKALYMGLGGSFDVYAGVKKRAPKIFIKLGLEWFYRLLKEPSRFFRQFKLVAFFFKVMFNKI</sequence>
<accession>F0RHE7</accession>
<keyword evidence="1 3" id="KW-0328">Glycosyltransferase</keyword>
<dbReference type="STRING" id="867900.Celly_1361"/>
<evidence type="ECO:0000313" key="3">
    <source>
        <dbReference type="EMBL" id="ADY29187.1"/>
    </source>
</evidence>
<dbReference type="GO" id="GO:0047244">
    <property type="term" value="F:N-acetylglucosaminyldiphosphoundecaprenol N-acetyl-beta-D-mannosaminyltransferase activity"/>
    <property type="evidence" value="ECO:0007669"/>
    <property type="project" value="UniProtKB-EC"/>
</dbReference>
<proteinExistence type="predicted"/>
<dbReference type="PANTHER" id="PTHR34136">
    <property type="match status" value="1"/>
</dbReference>
<evidence type="ECO:0000256" key="2">
    <source>
        <dbReference type="ARBA" id="ARBA00022679"/>
    </source>
</evidence>
<dbReference type="NCBIfam" id="TIGR00696">
    <property type="entry name" value="wecG_tagA_cpsF"/>
    <property type="match status" value="1"/>
</dbReference>
<reference evidence="3 4" key="1">
    <citation type="journal article" date="2011" name="Stand. Genomic Sci.">
        <title>Complete genome sequence of Cellulophaga lytica type strain (LIM- 21).</title>
        <authorList>
            <person name="Pati A."/>
            <person name="Abt B."/>
            <person name="Teshima H."/>
            <person name="Nolan M."/>
            <person name="Lapidus A."/>
            <person name="Lucas S."/>
            <person name="Hammon N."/>
            <person name="Deshpande S."/>
            <person name="Cheng J.F."/>
            <person name="Tapia R."/>
            <person name="Han C."/>
            <person name="Goodwin L."/>
            <person name="Pitluck S."/>
            <person name="Liolios K."/>
            <person name="Pagani I."/>
            <person name="Mavromatis K."/>
            <person name="Ovchinikova G."/>
            <person name="Chen A."/>
            <person name="Palaniappan K."/>
            <person name="Land M."/>
            <person name="Hauser L."/>
            <person name="Jeffries C.D."/>
            <person name="Detter J.C."/>
            <person name="Brambilla E.M."/>
            <person name="Kannan K.P."/>
            <person name="Rohde M."/>
            <person name="Spring S."/>
            <person name="Goker M."/>
            <person name="Woyke T."/>
            <person name="Bristow J."/>
            <person name="Eisen J.A."/>
            <person name="Markowitz V."/>
            <person name="Hugenholtz P."/>
            <person name="Kyrpides N.C."/>
            <person name="Klenk H.P."/>
            <person name="Ivanova N."/>
        </authorList>
    </citation>
    <scope>NUCLEOTIDE SEQUENCE [LARGE SCALE GENOMIC DNA]</scope>
    <source>
        <strain evidence="4">ATCC 23178 / DSM 7489 / JCM 8516 / NBRC 14961 / NCIMB 1423 / VKM B-1433 / Cy l20</strain>
    </source>
</reference>
<keyword evidence="2 3" id="KW-0808">Transferase</keyword>
<dbReference type="eggNOG" id="COG1922">
    <property type="taxonomic scope" value="Bacteria"/>
</dbReference>
<dbReference type="OrthoDB" id="9771846at2"/>
<dbReference type="Proteomes" id="UP000007487">
    <property type="component" value="Chromosome"/>
</dbReference>
<dbReference type="AlphaFoldDB" id="F0RHE7"/>
<protein>
    <submittedName>
        <fullName evidence="3">Glycosyl transferase, WecB/TagA/CpsF family</fullName>
        <ecNumber evidence="3">2.4.1.187</ecNumber>
    </submittedName>
</protein>
<organism evidence="3 4">
    <name type="scientific">Cellulophaga lytica (strain ATCC 23178 / DSM 7489 / JCM 8516 / NBRC 14961 / NCIMB 1423 / VKM B-1433 / Cy l20)</name>
    <dbReference type="NCBI Taxonomy" id="867900"/>
    <lineage>
        <taxon>Bacteria</taxon>
        <taxon>Pseudomonadati</taxon>
        <taxon>Bacteroidota</taxon>
        <taxon>Flavobacteriia</taxon>
        <taxon>Flavobacteriales</taxon>
        <taxon>Flavobacteriaceae</taxon>
        <taxon>Cellulophaga</taxon>
    </lineage>
</organism>
<dbReference type="CDD" id="cd06533">
    <property type="entry name" value="Glyco_transf_WecG_TagA"/>
    <property type="match status" value="1"/>
</dbReference>
<evidence type="ECO:0000313" key="4">
    <source>
        <dbReference type="Proteomes" id="UP000007487"/>
    </source>
</evidence>
<keyword evidence="4" id="KW-1185">Reference proteome</keyword>
<dbReference type="HOGENOM" id="CLU_063203_3_2_10"/>
<dbReference type="InterPro" id="IPR004629">
    <property type="entry name" value="WecG_TagA_CpsF"/>
</dbReference>
<dbReference type="PANTHER" id="PTHR34136:SF1">
    <property type="entry name" value="UDP-N-ACETYL-D-MANNOSAMINURONIC ACID TRANSFERASE"/>
    <property type="match status" value="1"/>
</dbReference>
<dbReference type="EC" id="2.4.1.187" evidence="3"/>
<gene>
    <name evidence="3" type="ordered locus">Celly_1361</name>
</gene>
<dbReference type="EMBL" id="CP002534">
    <property type="protein sequence ID" value="ADY29187.1"/>
    <property type="molecule type" value="Genomic_DNA"/>
</dbReference>